<dbReference type="Pfam" id="PF08584">
    <property type="entry name" value="Ribonuc_P_40"/>
    <property type="match status" value="1"/>
</dbReference>
<dbReference type="GO" id="GO:0000172">
    <property type="term" value="C:ribonuclease MRP complex"/>
    <property type="evidence" value="ECO:0007669"/>
    <property type="project" value="TreeGrafter"/>
</dbReference>
<dbReference type="PANTHER" id="PTHR15396:SF1">
    <property type="entry name" value="RIBONUCLEASE P PROTEIN SUBUNIT P40"/>
    <property type="match status" value="1"/>
</dbReference>
<dbReference type="PANTHER" id="PTHR15396">
    <property type="entry name" value="RIBONUCLEASE P PROTEIN SUBUNIT P40"/>
    <property type="match status" value="1"/>
</dbReference>
<evidence type="ECO:0000313" key="2">
    <source>
        <dbReference type="Proteomes" id="UP000799779"/>
    </source>
</evidence>
<organism evidence="1 2">
    <name type="scientific">Amniculicola lignicola CBS 123094</name>
    <dbReference type="NCBI Taxonomy" id="1392246"/>
    <lineage>
        <taxon>Eukaryota</taxon>
        <taxon>Fungi</taxon>
        <taxon>Dikarya</taxon>
        <taxon>Ascomycota</taxon>
        <taxon>Pezizomycotina</taxon>
        <taxon>Dothideomycetes</taxon>
        <taxon>Pleosporomycetidae</taxon>
        <taxon>Pleosporales</taxon>
        <taxon>Amniculicolaceae</taxon>
        <taxon>Amniculicola</taxon>
    </lineage>
</organism>
<dbReference type="GO" id="GO:0001682">
    <property type="term" value="P:tRNA 5'-leader removal"/>
    <property type="evidence" value="ECO:0007669"/>
    <property type="project" value="InterPro"/>
</dbReference>
<dbReference type="GO" id="GO:0000171">
    <property type="term" value="F:ribonuclease MRP activity"/>
    <property type="evidence" value="ECO:0007669"/>
    <property type="project" value="TreeGrafter"/>
</dbReference>
<sequence>MLDVHKDDGPESKFYFTHSLLPSYIDPNNTSTKKKPFDLFQKQPFSHTVDLILPEEIYELVRAQFEDGETFGTLQYARVHMKLGEMLAEEFLEHYVKKGSIMMLSEGRPLVDNVFSLYKGQLRIELDRATYERCGIQGKPIENGGKKHQKARWVIELDLCSKNMKHGKKGFSRLEWACNNVLDQSLTWLFYNPHPNSIEALPDGREPIAMLQPFVHRIAPTANVLERGLAPEITVAHLANLYDQDSSLALLEWLHMMSLPSPRLQKSDRIDPYLSRYEVPDLGHGLATKNIVCVRWNGFISPEFIKGLFLTVRRHGMRVAKDDQDGEGGTEKMDEGRWFSITAKAFGGYGGCYTVMQFAGRETFTWVCD</sequence>
<protein>
    <submittedName>
        <fullName evidence="1">Uncharacterized protein</fullName>
    </submittedName>
</protein>
<accession>A0A6A5WZ24</accession>
<dbReference type="GO" id="GO:0004526">
    <property type="term" value="F:ribonuclease P activity"/>
    <property type="evidence" value="ECO:0007669"/>
    <property type="project" value="TreeGrafter"/>
</dbReference>
<dbReference type="AlphaFoldDB" id="A0A6A5WZ24"/>
<evidence type="ECO:0000313" key="1">
    <source>
        <dbReference type="EMBL" id="KAF2002816.1"/>
    </source>
</evidence>
<proteinExistence type="predicted"/>
<reference evidence="1" key="1">
    <citation type="journal article" date="2020" name="Stud. Mycol.">
        <title>101 Dothideomycetes genomes: a test case for predicting lifestyles and emergence of pathogens.</title>
        <authorList>
            <person name="Haridas S."/>
            <person name="Albert R."/>
            <person name="Binder M."/>
            <person name="Bloem J."/>
            <person name="Labutti K."/>
            <person name="Salamov A."/>
            <person name="Andreopoulos B."/>
            <person name="Baker S."/>
            <person name="Barry K."/>
            <person name="Bills G."/>
            <person name="Bluhm B."/>
            <person name="Cannon C."/>
            <person name="Castanera R."/>
            <person name="Culley D."/>
            <person name="Daum C."/>
            <person name="Ezra D."/>
            <person name="Gonzalez J."/>
            <person name="Henrissat B."/>
            <person name="Kuo A."/>
            <person name="Liang C."/>
            <person name="Lipzen A."/>
            <person name="Lutzoni F."/>
            <person name="Magnuson J."/>
            <person name="Mondo S."/>
            <person name="Nolan M."/>
            <person name="Ohm R."/>
            <person name="Pangilinan J."/>
            <person name="Park H.-J."/>
            <person name="Ramirez L."/>
            <person name="Alfaro M."/>
            <person name="Sun H."/>
            <person name="Tritt A."/>
            <person name="Yoshinaga Y."/>
            <person name="Zwiers L.-H."/>
            <person name="Turgeon B."/>
            <person name="Goodwin S."/>
            <person name="Spatafora J."/>
            <person name="Crous P."/>
            <person name="Grigoriev I."/>
        </authorList>
    </citation>
    <scope>NUCLEOTIDE SEQUENCE</scope>
    <source>
        <strain evidence="1">CBS 123094</strain>
    </source>
</reference>
<gene>
    <name evidence="1" type="ORF">P154DRAFT_461731</name>
</gene>
<dbReference type="Proteomes" id="UP000799779">
    <property type="component" value="Unassembled WGS sequence"/>
</dbReference>
<dbReference type="GO" id="GO:0000447">
    <property type="term" value="P:endonucleolytic cleavage in ITS1 to separate SSU-rRNA from 5.8S rRNA and LSU-rRNA from tricistronic rRNA transcript (SSU-rRNA, 5.8S rRNA, LSU-rRNA)"/>
    <property type="evidence" value="ECO:0007669"/>
    <property type="project" value="TreeGrafter"/>
</dbReference>
<dbReference type="OrthoDB" id="63112at2759"/>
<dbReference type="EMBL" id="ML977575">
    <property type="protein sequence ID" value="KAF2002816.1"/>
    <property type="molecule type" value="Genomic_DNA"/>
</dbReference>
<dbReference type="GO" id="GO:0030681">
    <property type="term" value="C:multimeric ribonuclease P complex"/>
    <property type="evidence" value="ECO:0007669"/>
    <property type="project" value="TreeGrafter"/>
</dbReference>
<dbReference type="InterPro" id="IPR013893">
    <property type="entry name" value="RNase_P_Rpp40"/>
</dbReference>
<keyword evidence="2" id="KW-1185">Reference proteome</keyword>
<name>A0A6A5WZ24_9PLEO</name>